<dbReference type="InterPro" id="IPR016040">
    <property type="entry name" value="NAD(P)-bd_dom"/>
</dbReference>
<organism evidence="9 10">
    <name type="scientific">Camelimonas fluminis</name>
    <dbReference type="NCBI Taxonomy" id="1576911"/>
    <lineage>
        <taxon>Bacteria</taxon>
        <taxon>Pseudomonadati</taxon>
        <taxon>Pseudomonadota</taxon>
        <taxon>Alphaproteobacteria</taxon>
        <taxon>Hyphomicrobiales</taxon>
        <taxon>Chelatococcaceae</taxon>
        <taxon>Camelimonas</taxon>
    </lineage>
</organism>
<sequence>MAKRFLVTGGAGFIGSAVVRKLVRDTPHDVLVVDALTYAGNLDSIEPVANSPRYRFLQADIRDQDAMDAAVASFRPDVIMHLAAESHVDRSIDGPAEFLSTNVTGTFILLQAALGYWRGLDEAGRAAFRFHHISTDEVFGSLGADGFFHEETPYQPNSPYSASKAASDHFVRAWHHTYGLPTVMTNCSNNYGPYHFPEKLIPLMIINALEGKPLPVYGKGDNVRDWLYVDDHAEALIEVATRGRVGESYNIGGWNERTNIDVVRAICALLDELAPDGAAGGHERLINWVADRPGHDQRYAIDAGKIERELGWKPKETFESGLRKTVEWYLANQQWWERVRSGGYRGERLGLSA</sequence>
<dbReference type="PANTHER" id="PTHR43000">
    <property type="entry name" value="DTDP-D-GLUCOSE 4,6-DEHYDRATASE-RELATED"/>
    <property type="match status" value="1"/>
</dbReference>
<evidence type="ECO:0000256" key="4">
    <source>
        <dbReference type="ARBA" id="ARBA00011990"/>
    </source>
</evidence>
<name>A0ABV7UM93_9HYPH</name>
<reference evidence="10" key="1">
    <citation type="journal article" date="2019" name="Int. J. Syst. Evol. Microbiol.">
        <title>The Global Catalogue of Microorganisms (GCM) 10K type strain sequencing project: providing services to taxonomists for standard genome sequencing and annotation.</title>
        <authorList>
            <consortium name="The Broad Institute Genomics Platform"/>
            <consortium name="The Broad Institute Genome Sequencing Center for Infectious Disease"/>
            <person name="Wu L."/>
            <person name="Ma J."/>
        </authorList>
    </citation>
    <scope>NUCLEOTIDE SEQUENCE [LARGE SCALE GENOMIC DNA]</scope>
    <source>
        <strain evidence="10">KCTC 42282</strain>
    </source>
</reference>
<protein>
    <recommendedName>
        <fullName evidence="4 7">dTDP-glucose 4,6-dehydratase</fullName>
        <ecNumber evidence="4 7">4.2.1.46</ecNumber>
    </recommendedName>
</protein>
<evidence type="ECO:0000256" key="1">
    <source>
        <dbReference type="ARBA" id="ARBA00001539"/>
    </source>
</evidence>
<dbReference type="CDD" id="cd05246">
    <property type="entry name" value="dTDP_GD_SDR_e"/>
    <property type="match status" value="1"/>
</dbReference>
<keyword evidence="10" id="KW-1185">Reference proteome</keyword>
<comment type="cofactor">
    <cofactor evidence="2 7">
        <name>NAD(+)</name>
        <dbReference type="ChEBI" id="CHEBI:57540"/>
    </cofactor>
</comment>
<dbReference type="Proteomes" id="UP001595704">
    <property type="component" value="Unassembled WGS sequence"/>
</dbReference>
<proteinExistence type="inferred from homology"/>
<dbReference type="EMBL" id="JBHRYC010000086">
    <property type="protein sequence ID" value="MFC3639164.1"/>
    <property type="molecule type" value="Genomic_DNA"/>
</dbReference>
<evidence type="ECO:0000256" key="2">
    <source>
        <dbReference type="ARBA" id="ARBA00001911"/>
    </source>
</evidence>
<dbReference type="NCBIfam" id="TIGR01181">
    <property type="entry name" value="dTDP_gluc_dehyt"/>
    <property type="match status" value="1"/>
</dbReference>
<dbReference type="InterPro" id="IPR036291">
    <property type="entry name" value="NAD(P)-bd_dom_sf"/>
</dbReference>
<dbReference type="SUPFAM" id="SSF51735">
    <property type="entry name" value="NAD(P)-binding Rossmann-fold domains"/>
    <property type="match status" value="1"/>
</dbReference>
<evidence type="ECO:0000256" key="3">
    <source>
        <dbReference type="ARBA" id="ARBA00008178"/>
    </source>
</evidence>
<gene>
    <name evidence="9" type="primary">rfbB</name>
    <name evidence="9" type="ORF">ACFONL_17620</name>
</gene>
<comment type="catalytic activity">
    <reaction evidence="1 7">
        <text>dTDP-alpha-D-glucose = dTDP-4-dehydro-6-deoxy-alpha-D-glucose + H2O</text>
        <dbReference type="Rhea" id="RHEA:17221"/>
        <dbReference type="ChEBI" id="CHEBI:15377"/>
        <dbReference type="ChEBI" id="CHEBI:57477"/>
        <dbReference type="ChEBI" id="CHEBI:57649"/>
        <dbReference type="EC" id="4.2.1.46"/>
    </reaction>
</comment>
<keyword evidence="6 7" id="KW-0456">Lyase</keyword>
<evidence type="ECO:0000256" key="6">
    <source>
        <dbReference type="ARBA" id="ARBA00023239"/>
    </source>
</evidence>
<accession>A0ABV7UM93</accession>
<dbReference type="EC" id="4.2.1.46" evidence="4 7"/>
<dbReference type="Pfam" id="PF16363">
    <property type="entry name" value="GDP_Man_Dehyd"/>
    <property type="match status" value="1"/>
</dbReference>
<evidence type="ECO:0000259" key="8">
    <source>
        <dbReference type="Pfam" id="PF16363"/>
    </source>
</evidence>
<keyword evidence="5" id="KW-0520">NAD</keyword>
<dbReference type="InterPro" id="IPR005888">
    <property type="entry name" value="dTDP_Gluc_deHydtase"/>
</dbReference>
<dbReference type="RefSeq" id="WP_191318506.1">
    <property type="nucleotide sequence ID" value="NZ_BNCG01000003.1"/>
</dbReference>
<dbReference type="GO" id="GO:0008460">
    <property type="term" value="F:dTDP-glucose 4,6-dehydratase activity"/>
    <property type="evidence" value="ECO:0007669"/>
    <property type="project" value="UniProtKB-EC"/>
</dbReference>
<evidence type="ECO:0000256" key="5">
    <source>
        <dbReference type="ARBA" id="ARBA00023027"/>
    </source>
</evidence>
<comment type="caution">
    <text evidence="9">The sequence shown here is derived from an EMBL/GenBank/DDBJ whole genome shotgun (WGS) entry which is preliminary data.</text>
</comment>
<dbReference type="Gene3D" id="3.90.25.10">
    <property type="entry name" value="UDP-galactose 4-epimerase, domain 1"/>
    <property type="match status" value="1"/>
</dbReference>
<evidence type="ECO:0000313" key="9">
    <source>
        <dbReference type="EMBL" id="MFC3639164.1"/>
    </source>
</evidence>
<dbReference type="Gene3D" id="3.40.50.720">
    <property type="entry name" value="NAD(P)-binding Rossmann-like Domain"/>
    <property type="match status" value="1"/>
</dbReference>
<feature type="domain" description="NAD(P)-binding" evidence="8">
    <location>
        <begin position="6"/>
        <end position="325"/>
    </location>
</feature>
<evidence type="ECO:0000313" key="10">
    <source>
        <dbReference type="Proteomes" id="UP001595704"/>
    </source>
</evidence>
<evidence type="ECO:0000256" key="7">
    <source>
        <dbReference type="RuleBase" id="RU004473"/>
    </source>
</evidence>
<comment type="similarity">
    <text evidence="3 7">Belongs to the NAD(P)-dependent epimerase/dehydratase family. dTDP-glucose dehydratase subfamily.</text>
</comment>